<proteinExistence type="predicted"/>
<reference evidence="2 3" key="1">
    <citation type="submission" date="2018-06" db="EMBL/GenBank/DDBJ databases">
        <authorList>
            <consortium name="Pathogen Informatics"/>
            <person name="Doyle S."/>
        </authorList>
    </citation>
    <scope>NUCLEOTIDE SEQUENCE [LARGE SCALE GENOMIC DNA]</scope>
    <source>
        <strain evidence="2 3">NCTC10376</strain>
    </source>
</reference>
<dbReference type="Gene3D" id="3.40.50.2000">
    <property type="entry name" value="Glycogen Phosphorylase B"/>
    <property type="match status" value="1"/>
</dbReference>
<dbReference type="InterPro" id="IPR002201">
    <property type="entry name" value="Glyco_trans_9"/>
</dbReference>
<dbReference type="SUPFAM" id="SSF53756">
    <property type="entry name" value="UDP-Glycosyltransferase/glycogen phosphorylase"/>
    <property type="match status" value="1"/>
</dbReference>
<dbReference type="EMBL" id="UGTW01000002">
    <property type="protein sequence ID" value="SUD27863.1"/>
    <property type="molecule type" value="Genomic_DNA"/>
</dbReference>
<dbReference type="Pfam" id="PF01075">
    <property type="entry name" value="Glyco_transf_9"/>
    <property type="match status" value="1"/>
</dbReference>
<sequence length="74" mass="8055">MLTSDGGALHISVGVGVPTVAMFGNSDADFWGPWHIANEVLKAPENNVELLTVDDVFTRFITLRNRIIALDTKS</sequence>
<protein>
    <submittedName>
        <fullName evidence="2">Putative lipopolysaccharide heptosyltransferase III</fullName>
    </submittedName>
</protein>
<evidence type="ECO:0000313" key="3">
    <source>
        <dbReference type="Proteomes" id="UP000254331"/>
    </source>
</evidence>
<evidence type="ECO:0000313" key="2">
    <source>
        <dbReference type="EMBL" id="SUD27863.1"/>
    </source>
</evidence>
<dbReference type="AlphaFoldDB" id="A0A379I6P6"/>
<dbReference type="Proteomes" id="UP000254331">
    <property type="component" value="Unassembled WGS sequence"/>
</dbReference>
<dbReference type="EMBL" id="UGTW01000001">
    <property type="protein sequence ID" value="SUC17624.1"/>
    <property type="molecule type" value="Genomic_DNA"/>
</dbReference>
<name>A0A379I6P6_PROVU</name>
<dbReference type="RefSeq" id="WP_258868694.1">
    <property type="nucleotide sequence ID" value="NZ_UGTW01000001.1"/>
</dbReference>
<dbReference type="GO" id="GO:0016757">
    <property type="term" value="F:glycosyltransferase activity"/>
    <property type="evidence" value="ECO:0007669"/>
    <property type="project" value="InterPro"/>
</dbReference>
<evidence type="ECO:0000313" key="1">
    <source>
        <dbReference type="EMBL" id="SUC17624.1"/>
    </source>
</evidence>
<gene>
    <name evidence="1" type="ORF">NCTC10376_03575</name>
    <name evidence="2" type="ORF">NCTC10376_03897</name>
</gene>
<keyword evidence="2" id="KW-0808">Transferase</keyword>
<accession>A0A379I6P6</accession>
<organism evidence="2 3">
    <name type="scientific">Proteus vulgaris</name>
    <dbReference type="NCBI Taxonomy" id="585"/>
    <lineage>
        <taxon>Bacteria</taxon>
        <taxon>Pseudomonadati</taxon>
        <taxon>Pseudomonadota</taxon>
        <taxon>Gammaproteobacteria</taxon>
        <taxon>Enterobacterales</taxon>
        <taxon>Morganellaceae</taxon>
        <taxon>Proteus</taxon>
    </lineage>
</organism>